<gene>
    <name evidence="7" type="ORF">BR63_02760</name>
</gene>
<feature type="transmembrane region" description="Helical" evidence="6">
    <location>
        <begin position="277"/>
        <end position="301"/>
    </location>
</feature>
<dbReference type="GO" id="GO:0044341">
    <property type="term" value="P:sodium-dependent phosphate transport"/>
    <property type="evidence" value="ECO:0007669"/>
    <property type="project" value="InterPro"/>
</dbReference>
<accession>A0A7G6DZS2</accession>
<evidence type="ECO:0000256" key="3">
    <source>
        <dbReference type="ARBA" id="ARBA00022692"/>
    </source>
</evidence>
<feature type="transmembrane region" description="Helical" evidence="6">
    <location>
        <begin position="47"/>
        <end position="73"/>
    </location>
</feature>
<dbReference type="KEGG" id="tfr:BR63_02760"/>
<keyword evidence="5 6" id="KW-0472">Membrane</keyword>
<evidence type="ECO:0000313" key="7">
    <source>
        <dbReference type="EMBL" id="QNB45326.1"/>
    </source>
</evidence>
<dbReference type="GO" id="GO:0005886">
    <property type="term" value="C:plasma membrane"/>
    <property type="evidence" value="ECO:0007669"/>
    <property type="project" value="UniProtKB-SubCell"/>
</dbReference>
<dbReference type="Proteomes" id="UP000515847">
    <property type="component" value="Chromosome"/>
</dbReference>
<dbReference type="EMBL" id="CP045798">
    <property type="protein sequence ID" value="QNB45326.1"/>
    <property type="molecule type" value="Genomic_DNA"/>
</dbReference>
<evidence type="ECO:0000256" key="2">
    <source>
        <dbReference type="ARBA" id="ARBA00022475"/>
    </source>
</evidence>
<feature type="transmembrane region" description="Helical" evidence="6">
    <location>
        <begin position="200"/>
        <end position="223"/>
    </location>
</feature>
<evidence type="ECO:0000256" key="6">
    <source>
        <dbReference type="SAM" id="Phobius"/>
    </source>
</evidence>
<feature type="transmembrane region" description="Helical" evidence="6">
    <location>
        <begin position="170"/>
        <end position="194"/>
    </location>
</feature>
<keyword evidence="8" id="KW-1185">Reference proteome</keyword>
<comment type="subcellular location">
    <subcellularLocation>
        <location evidence="1">Cell membrane</location>
        <topology evidence="1">Multi-pass membrane protein</topology>
    </subcellularLocation>
</comment>
<keyword evidence="4 6" id="KW-1133">Transmembrane helix</keyword>
<keyword evidence="3 6" id="KW-0812">Transmembrane</keyword>
<reference evidence="7 8" key="1">
    <citation type="journal article" date="2019" name="Front. Microbiol.">
        <title>Thermoanaerosceptrum fracticalcis gen. nov. sp. nov., a Novel Fumarate-Fermenting Microorganism From a Deep Fractured Carbonate Aquifer of the US Great Basin.</title>
        <authorList>
            <person name="Hamilton-Brehm S.D."/>
            <person name="Stewart L.E."/>
            <person name="Zavarin M."/>
            <person name="Caldwell M."/>
            <person name="Lawson P.A."/>
            <person name="Onstott T.C."/>
            <person name="Grzymski J."/>
            <person name="Neveux I."/>
            <person name="Lollar B.S."/>
            <person name="Russell C.E."/>
            <person name="Moser D.P."/>
        </authorList>
    </citation>
    <scope>NUCLEOTIDE SEQUENCE [LARGE SCALE GENOMIC DNA]</scope>
    <source>
        <strain evidence="7 8">DRI-13</strain>
    </source>
</reference>
<dbReference type="PANTHER" id="PTHR10010">
    <property type="entry name" value="SOLUTE CARRIER FAMILY 34 SODIUM PHOSPHATE , MEMBER 2-RELATED"/>
    <property type="match status" value="1"/>
</dbReference>
<organism evidence="7 8">
    <name type="scientific">Thermanaerosceptrum fracticalcis</name>
    <dbReference type="NCBI Taxonomy" id="1712410"/>
    <lineage>
        <taxon>Bacteria</taxon>
        <taxon>Bacillati</taxon>
        <taxon>Bacillota</taxon>
        <taxon>Clostridia</taxon>
        <taxon>Eubacteriales</taxon>
        <taxon>Peptococcaceae</taxon>
        <taxon>Thermanaerosceptrum</taxon>
    </lineage>
</organism>
<sequence length="306" mass="32574">MLIAFYFVSGLTLFACGILLLNTSLSKMANGPMASALRRYTSSPLQGLFWGTVVTAVLQSSSAVSVVTVGLVHSGILELSQALGIVLGANIGTTITAQILAFPVENLALPLGVLGCCLIPFYRWRNLGKLILGLALIFGGMKTISTSFLSPEAFSVIQDILRTASHPLTAIIYGMVVTGIIQSSSVFSGLIMVLAKNGQISLLTATGLILGSNVGTCVTTLLASLSANTTAKRVAWAHVFINLFGVILFYPFISPFAQAMVAISSTLTHQIANTHTFFNVISSLLMLPFLRPFTKFLTLIIPEKRK</sequence>
<proteinExistence type="predicted"/>
<evidence type="ECO:0000256" key="1">
    <source>
        <dbReference type="ARBA" id="ARBA00004651"/>
    </source>
</evidence>
<dbReference type="PANTHER" id="PTHR10010:SF46">
    <property type="entry name" value="SODIUM-DEPENDENT PHOSPHATE TRANSPORT PROTEIN 2B"/>
    <property type="match status" value="1"/>
</dbReference>
<dbReference type="Pfam" id="PF02690">
    <property type="entry name" value="Na_Pi_cotrans"/>
    <property type="match status" value="2"/>
</dbReference>
<dbReference type="AlphaFoldDB" id="A0A7G6DZS2"/>
<name>A0A7G6DZS2_THEFR</name>
<evidence type="ECO:0000256" key="4">
    <source>
        <dbReference type="ARBA" id="ARBA00022989"/>
    </source>
</evidence>
<dbReference type="GO" id="GO:0005436">
    <property type="term" value="F:sodium:phosphate symporter activity"/>
    <property type="evidence" value="ECO:0007669"/>
    <property type="project" value="InterPro"/>
</dbReference>
<protein>
    <submittedName>
        <fullName evidence="7">Na/Pi cotransporter family protein</fullName>
    </submittedName>
</protein>
<feature type="transmembrane region" description="Helical" evidence="6">
    <location>
        <begin position="235"/>
        <end position="257"/>
    </location>
</feature>
<feature type="transmembrane region" description="Helical" evidence="6">
    <location>
        <begin position="107"/>
        <end position="124"/>
    </location>
</feature>
<dbReference type="RefSeq" id="WP_051965652.1">
    <property type="nucleotide sequence ID" value="NZ_CP045798.1"/>
</dbReference>
<keyword evidence="2" id="KW-1003">Cell membrane</keyword>
<feature type="transmembrane region" description="Helical" evidence="6">
    <location>
        <begin position="6"/>
        <end position="26"/>
    </location>
</feature>
<evidence type="ECO:0000256" key="5">
    <source>
        <dbReference type="ARBA" id="ARBA00023136"/>
    </source>
</evidence>
<evidence type="ECO:0000313" key="8">
    <source>
        <dbReference type="Proteomes" id="UP000515847"/>
    </source>
</evidence>
<dbReference type="NCBIfam" id="NF037997">
    <property type="entry name" value="Na_Pi_symport"/>
    <property type="match status" value="1"/>
</dbReference>
<dbReference type="InterPro" id="IPR003841">
    <property type="entry name" value="Na/Pi_transpt"/>
</dbReference>
<dbReference type="OrthoDB" id="9763003at2"/>